<evidence type="ECO:0000256" key="1">
    <source>
        <dbReference type="ARBA" id="ARBA00001966"/>
    </source>
</evidence>
<accession>Q0AYV9</accession>
<proteinExistence type="predicted"/>
<dbReference type="OrthoDB" id="9815044at2"/>
<dbReference type="GO" id="GO:0051539">
    <property type="term" value="F:4 iron, 4 sulfur cluster binding"/>
    <property type="evidence" value="ECO:0007669"/>
    <property type="project" value="UniProtKB-KW"/>
</dbReference>
<dbReference type="Gene3D" id="3.80.30.20">
    <property type="entry name" value="tm_1862 like domain"/>
    <property type="match status" value="1"/>
</dbReference>
<dbReference type="Proteomes" id="UP000001968">
    <property type="component" value="Chromosome"/>
</dbReference>
<dbReference type="AlphaFoldDB" id="Q0AYV9"/>
<dbReference type="CDD" id="cd01335">
    <property type="entry name" value="Radical_SAM"/>
    <property type="match status" value="1"/>
</dbReference>
<keyword evidence="2" id="KW-0004">4Fe-4S</keyword>
<keyword evidence="3" id="KW-0949">S-adenosyl-L-methionine</keyword>
<evidence type="ECO:0000256" key="5">
    <source>
        <dbReference type="ARBA" id="ARBA00023004"/>
    </source>
</evidence>
<name>Q0AYV9_SYNWW</name>
<dbReference type="PANTHER" id="PTHR11135:SF0">
    <property type="entry name" value="ELONGATOR COMPLEX PROTEIN 3"/>
    <property type="match status" value="1"/>
</dbReference>
<dbReference type="GO" id="GO:0005737">
    <property type="term" value="C:cytoplasm"/>
    <property type="evidence" value="ECO:0007669"/>
    <property type="project" value="TreeGrafter"/>
</dbReference>
<dbReference type="HOGENOM" id="CLU_057482_0_0_9"/>
<evidence type="ECO:0000256" key="6">
    <source>
        <dbReference type="ARBA" id="ARBA00023014"/>
    </source>
</evidence>
<dbReference type="Pfam" id="PF16199">
    <property type="entry name" value="Radical_SAM_C"/>
    <property type="match status" value="1"/>
</dbReference>
<sequence>MKHINIPIFIPHLGCPFTCVFCDQNRISATQDIPGEMEVLSIVENHLATIPAGSKVEIAFFGGNFTMVEKARQEMYLATINRYLQDGRVQGIRISTRPDGIDAQILDFLQQWGVRTIELGVQSLSDEVLKASWRGYQAADVFKACRLIKEYGFRLGIQLMIGLPGDRLELDMKTVAKVIELRPDMVRIYPTLVIAGTYLEKLYLKGKYIPLTLAEALQNSLAVYLQFQKENIPVIRMGLQPGEELRREGCVVAGPFHPAFGELVEQEAFKAQAGKAIEQFFTAHGRHPQLLLFVHPRDISKVTGQRRSNLNYLKEQFGLELIKVRGIEGFARDSVGVGTIDASAPVLLLSRLKFIDNMVPGT</sequence>
<dbReference type="GO" id="GO:0046872">
    <property type="term" value="F:metal ion binding"/>
    <property type="evidence" value="ECO:0007669"/>
    <property type="project" value="UniProtKB-KW"/>
</dbReference>
<dbReference type="InterPro" id="IPR023404">
    <property type="entry name" value="rSAM_horseshoe"/>
</dbReference>
<evidence type="ECO:0000256" key="2">
    <source>
        <dbReference type="ARBA" id="ARBA00022485"/>
    </source>
</evidence>
<keyword evidence="9" id="KW-1185">Reference proteome</keyword>
<organism evidence="8 9">
    <name type="scientific">Syntrophomonas wolfei subsp. wolfei (strain DSM 2245B / Goettingen)</name>
    <dbReference type="NCBI Taxonomy" id="335541"/>
    <lineage>
        <taxon>Bacteria</taxon>
        <taxon>Bacillati</taxon>
        <taxon>Bacillota</taxon>
        <taxon>Clostridia</taxon>
        <taxon>Eubacteriales</taxon>
        <taxon>Syntrophomonadaceae</taxon>
        <taxon>Syntrophomonas</taxon>
    </lineage>
</organism>
<evidence type="ECO:0000256" key="3">
    <source>
        <dbReference type="ARBA" id="ARBA00022691"/>
    </source>
</evidence>
<evidence type="ECO:0000313" key="9">
    <source>
        <dbReference type="Proteomes" id="UP000001968"/>
    </source>
</evidence>
<protein>
    <submittedName>
        <fullName evidence="8">ELP3 component of the RNA polymerase II complex</fullName>
    </submittedName>
</protein>
<comment type="cofactor">
    <cofactor evidence="1">
        <name>[4Fe-4S] cluster</name>
        <dbReference type="ChEBI" id="CHEBI:49883"/>
    </cofactor>
</comment>
<keyword evidence="6" id="KW-0411">Iron-sulfur</keyword>
<dbReference type="InterPro" id="IPR007197">
    <property type="entry name" value="rSAM"/>
</dbReference>
<evidence type="ECO:0000313" key="8">
    <source>
        <dbReference type="EMBL" id="ABI68095.1"/>
    </source>
</evidence>
<dbReference type="SFLD" id="SFLDS00029">
    <property type="entry name" value="Radical_SAM"/>
    <property type="match status" value="1"/>
</dbReference>
<dbReference type="InterPro" id="IPR039661">
    <property type="entry name" value="ELP3"/>
</dbReference>
<dbReference type="SFLD" id="SFLDG01086">
    <property type="entry name" value="elongater_protein-like"/>
    <property type="match status" value="1"/>
</dbReference>
<dbReference type="EMBL" id="CP000448">
    <property type="protein sequence ID" value="ABI68095.1"/>
    <property type="molecule type" value="Genomic_DNA"/>
</dbReference>
<dbReference type="SUPFAM" id="SSF102114">
    <property type="entry name" value="Radical SAM enzymes"/>
    <property type="match status" value="1"/>
</dbReference>
<dbReference type="InterPro" id="IPR006638">
    <property type="entry name" value="Elp3/MiaA/NifB-like_rSAM"/>
</dbReference>
<feature type="domain" description="Radical SAM core" evidence="7">
    <location>
        <begin position="1"/>
        <end position="236"/>
    </location>
</feature>
<keyword evidence="4" id="KW-0479">Metal-binding</keyword>
<evidence type="ECO:0000256" key="4">
    <source>
        <dbReference type="ARBA" id="ARBA00022723"/>
    </source>
</evidence>
<dbReference type="GO" id="GO:0003824">
    <property type="term" value="F:catalytic activity"/>
    <property type="evidence" value="ECO:0007669"/>
    <property type="project" value="InterPro"/>
</dbReference>
<evidence type="ECO:0000259" key="7">
    <source>
        <dbReference type="PROSITE" id="PS51918"/>
    </source>
</evidence>
<dbReference type="GO" id="GO:0002926">
    <property type="term" value="P:tRNA wobble base 5-methoxycarbonylmethyl-2-thiouridinylation"/>
    <property type="evidence" value="ECO:0007669"/>
    <property type="project" value="TreeGrafter"/>
</dbReference>
<dbReference type="PANTHER" id="PTHR11135">
    <property type="entry name" value="HISTONE ACETYLTRANSFERASE-RELATED"/>
    <property type="match status" value="1"/>
</dbReference>
<dbReference type="SFLD" id="SFLDG01082">
    <property type="entry name" value="B12-binding_domain_containing"/>
    <property type="match status" value="1"/>
</dbReference>
<dbReference type="InterPro" id="IPR032432">
    <property type="entry name" value="Radical_SAM_C"/>
</dbReference>
<dbReference type="RefSeq" id="WP_011640200.1">
    <property type="nucleotide sequence ID" value="NC_008346.1"/>
</dbReference>
<dbReference type="Pfam" id="PF04055">
    <property type="entry name" value="Radical_SAM"/>
    <property type="match status" value="1"/>
</dbReference>
<dbReference type="STRING" id="335541.Swol_0774"/>
<keyword evidence="5" id="KW-0408">Iron</keyword>
<dbReference type="InterPro" id="IPR058240">
    <property type="entry name" value="rSAM_sf"/>
</dbReference>
<dbReference type="eggNOG" id="COG1243">
    <property type="taxonomic scope" value="Bacteria"/>
</dbReference>
<dbReference type="SMART" id="SM00729">
    <property type="entry name" value="Elp3"/>
    <property type="match status" value="1"/>
</dbReference>
<reference evidence="9" key="1">
    <citation type="journal article" date="2010" name="Environ. Microbiol.">
        <title>The genome of Syntrophomonas wolfei: new insights into syntrophic metabolism and biohydrogen production.</title>
        <authorList>
            <person name="Sieber J.R."/>
            <person name="Sims D.R."/>
            <person name="Han C."/>
            <person name="Kim E."/>
            <person name="Lykidis A."/>
            <person name="Lapidus A.L."/>
            <person name="McDonnald E."/>
            <person name="Rohlin L."/>
            <person name="Culley D.E."/>
            <person name="Gunsalus R."/>
            <person name="McInerney M.J."/>
        </authorList>
    </citation>
    <scope>NUCLEOTIDE SEQUENCE [LARGE SCALE GENOMIC DNA]</scope>
    <source>
        <strain evidence="9">DSM 2245B / Goettingen</strain>
    </source>
</reference>
<dbReference type="KEGG" id="swo:Swol_0774"/>
<gene>
    <name evidence="8" type="ordered locus">Swol_0774</name>
</gene>
<dbReference type="PROSITE" id="PS51918">
    <property type="entry name" value="RADICAL_SAM"/>
    <property type="match status" value="1"/>
</dbReference>